<evidence type="ECO:0000256" key="6">
    <source>
        <dbReference type="ARBA" id="ARBA00022882"/>
    </source>
</evidence>
<feature type="transmembrane region" description="Helical" evidence="13">
    <location>
        <begin position="367"/>
        <end position="383"/>
    </location>
</feature>
<evidence type="ECO:0000256" key="10">
    <source>
        <dbReference type="ARBA" id="ARBA00023136"/>
    </source>
</evidence>
<dbReference type="PRINTS" id="PR01491">
    <property type="entry name" value="KVCHANNEL"/>
</dbReference>
<dbReference type="EMBL" id="U78642">
    <property type="protein sequence ID" value="AAB39750.1"/>
    <property type="molecule type" value="mRNA"/>
</dbReference>
<dbReference type="Pfam" id="PF02214">
    <property type="entry name" value="BTB_2"/>
    <property type="match status" value="1"/>
</dbReference>
<keyword evidence="7" id="KW-0630">Potassium</keyword>
<name>P91784_POLPE</name>
<keyword evidence="11 15" id="KW-0407">Ion channel</keyword>
<dbReference type="InterPro" id="IPR027359">
    <property type="entry name" value="Volt_channel_dom_sf"/>
</dbReference>
<evidence type="ECO:0000256" key="9">
    <source>
        <dbReference type="ARBA" id="ARBA00023065"/>
    </source>
</evidence>
<evidence type="ECO:0000256" key="3">
    <source>
        <dbReference type="ARBA" id="ARBA00022538"/>
    </source>
</evidence>
<dbReference type="SMART" id="SM00225">
    <property type="entry name" value="BTB"/>
    <property type="match status" value="1"/>
</dbReference>
<dbReference type="PANTHER" id="PTHR11537">
    <property type="entry name" value="VOLTAGE-GATED POTASSIUM CHANNEL"/>
    <property type="match status" value="1"/>
</dbReference>
<feature type="transmembrane region" description="Helical" evidence="13">
    <location>
        <begin position="203"/>
        <end position="224"/>
    </location>
</feature>
<keyword evidence="6" id="KW-0851">Voltage-gated channel</keyword>
<dbReference type="FunFam" id="1.10.287.70:FF:000028">
    <property type="entry name" value="potassium voltage-gated channel subfamily D member 3"/>
    <property type="match status" value="1"/>
</dbReference>
<dbReference type="GO" id="GO:0005249">
    <property type="term" value="F:voltage-gated potassium channel activity"/>
    <property type="evidence" value="ECO:0007669"/>
    <property type="project" value="InterPro"/>
</dbReference>
<dbReference type="PRINTS" id="PR01497">
    <property type="entry name" value="SHALCHANNEL"/>
</dbReference>
<feature type="transmembrane region" description="Helical" evidence="13">
    <location>
        <begin position="334"/>
        <end position="355"/>
    </location>
</feature>
<protein>
    <submittedName>
        <fullName evidence="15">Potassium channel alpha subunit</fullName>
    </submittedName>
</protein>
<dbReference type="SUPFAM" id="SSF54695">
    <property type="entry name" value="POZ domain"/>
    <property type="match status" value="1"/>
</dbReference>
<dbReference type="Gene3D" id="1.20.120.350">
    <property type="entry name" value="Voltage-gated potassium channels. Chain C"/>
    <property type="match status" value="1"/>
</dbReference>
<keyword evidence="2" id="KW-0813">Transport</keyword>
<dbReference type="PANTHER" id="PTHR11537:SF105">
    <property type="entry name" value="POTASSIUM VOLTAGE-GATED CHANNEL PROTEIN SHAL"/>
    <property type="match status" value="1"/>
</dbReference>
<keyword evidence="5" id="KW-0631">Potassium channel</keyword>
<feature type="coiled-coil region" evidence="12">
    <location>
        <begin position="424"/>
        <end position="455"/>
    </location>
</feature>
<evidence type="ECO:0000256" key="5">
    <source>
        <dbReference type="ARBA" id="ARBA00022826"/>
    </source>
</evidence>
<evidence type="ECO:0000256" key="7">
    <source>
        <dbReference type="ARBA" id="ARBA00022958"/>
    </source>
</evidence>
<reference evidence="15" key="1">
    <citation type="journal article" date="1996" name="J. Neurosci.">
        <title>A Novel Subunit for Shal Potassium Channels Radically Alters Activation and Inactivation.</title>
        <authorList>
            <person name="Jegla T."/>
            <person name="Salkoff L."/>
        </authorList>
    </citation>
    <scope>NUCLEOTIDE SEQUENCE</scope>
</reference>
<evidence type="ECO:0000256" key="12">
    <source>
        <dbReference type="SAM" id="Coils"/>
    </source>
</evidence>
<dbReference type="InterPro" id="IPR000210">
    <property type="entry name" value="BTB/POZ_dom"/>
</dbReference>
<proteinExistence type="evidence at transcript level"/>
<accession>P91784</accession>
<dbReference type="FunFam" id="3.30.710.10:FF:000152">
    <property type="entry name" value="Predicted protein"/>
    <property type="match status" value="1"/>
</dbReference>
<dbReference type="InterPro" id="IPR005821">
    <property type="entry name" value="Ion_trans_dom"/>
</dbReference>
<evidence type="ECO:0000256" key="1">
    <source>
        <dbReference type="ARBA" id="ARBA00004141"/>
    </source>
</evidence>
<dbReference type="Pfam" id="PF00520">
    <property type="entry name" value="Ion_trans"/>
    <property type="match status" value="1"/>
</dbReference>
<keyword evidence="12" id="KW-0175">Coiled coil</keyword>
<dbReference type="GO" id="GO:0001508">
    <property type="term" value="P:action potential"/>
    <property type="evidence" value="ECO:0007669"/>
    <property type="project" value="TreeGrafter"/>
</dbReference>
<dbReference type="InterPro" id="IPR003975">
    <property type="entry name" value="K_chnl_volt-dep_Kv4"/>
</dbReference>
<keyword evidence="8 13" id="KW-1133">Transmembrane helix</keyword>
<organism evidence="15">
    <name type="scientific">Polyorchis penicillatus</name>
    <name type="common">Hydromedusa</name>
    <dbReference type="NCBI Taxonomy" id="6091"/>
    <lineage>
        <taxon>Eukaryota</taxon>
        <taxon>Metazoa</taxon>
        <taxon>Cnidaria</taxon>
        <taxon>Hydrozoa</taxon>
        <taxon>Hydroidolina</taxon>
        <taxon>Anthoathecata</taxon>
        <taxon>Capitata</taxon>
        <taxon>Polyorchidae</taxon>
        <taxon>Polyorchis</taxon>
    </lineage>
</organism>
<dbReference type="InterPro" id="IPR003968">
    <property type="entry name" value="K_chnl_volt-dep_Kv"/>
</dbReference>
<evidence type="ECO:0000259" key="14">
    <source>
        <dbReference type="SMART" id="SM00225"/>
    </source>
</evidence>
<dbReference type="FunFam" id="1.20.120.350:FF:000081">
    <property type="entry name" value="Predicted protein"/>
    <property type="match status" value="1"/>
</dbReference>
<feature type="domain" description="BTB" evidence="14">
    <location>
        <begin position="44"/>
        <end position="142"/>
    </location>
</feature>
<keyword evidence="9" id="KW-0406">Ion transport</keyword>
<dbReference type="GO" id="GO:0008076">
    <property type="term" value="C:voltage-gated potassium channel complex"/>
    <property type="evidence" value="ECO:0007669"/>
    <property type="project" value="InterPro"/>
</dbReference>
<dbReference type="Gene3D" id="1.10.287.70">
    <property type="match status" value="1"/>
</dbReference>
<dbReference type="GO" id="GO:0051260">
    <property type="term" value="P:protein homooligomerization"/>
    <property type="evidence" value="ECO:0007669"/>
    <property type="project" value="InterPro"/>
</dbReference>
<evidence type="ECO:0000256" key="8">
    <source>
        <dbReference type="ARBA" id="ARBA00022989"/>
    </source>
</evidence>
<sequence length="478" mass="54715">MNGDIGAWISCARTAGIGWVPISSKEPSAYLNKQVCNENEKNNAKLTINVSGRRYQTYSHTLRKFKETLLGSQERDYFYDESLEEYYFDRDPDLFRHILNYYRTGKLHFPKNECVSSFEDELTFFGIKGFNINNCCWDDYHDKKRECTERLNESDVMLTSSEINEKSDTMGIDVQMNNHQAKNFRQKVHGLFENPQSTFLARILYYITGFFIAVSVGSTIIETIDCSANRPCGEVYNKIFFNIEAVCVVVFTIEYLARLYSAPCRFRHARISLSIIDVIAILPFYIGLAMTKTSISGAFVSLRVFRVFRIFKFSRHSKGLRILGSTLTSCASELGFLLFSLSMAIIIFATVVFYVEKDVNDSDFTSIPASFWYTIVTMTTLGYGDMVPKTIPGKLVGSICSLSGVLVIALPVPVIVSNFSRIYLQNQRADKRRANQKLRNKCEEKEEKKKESSSETVTRFIISNQMYTIFSMKFALTR</sequence>
<gene>
    <name evidence="15" type="primary">jShal-alpha-1</name>
</gene>
<dbReference type="AlphaFoldDB" id="P91784"/>
<dbReference type="InterPro" id="IPR011333">
    <property type="entry name" value="SKP1/BTB/POZ_sf"/>
</dbReference>
<evidence type="ECO:0000256" key="4">
    <source>
        <dbReference type="ARBA" id="ARBA00022692"/>
    </source>
</evidence>
<feature type="transmembrane region" description="Helical" evidence="13">
    <location>
        <begin position="239"/>
        <end position="257"/>
    </location>
</feature>
<dbReference type="SUPFAM" id="SSF81324">
    <property type="entry name" value="Voltage-gated potassium channels"/>
    <property type="match status" value="1"/>
</dbReference>
<keyword evidence="3" id="KW-0633">Potassium transport</keyword>
<dbReference type="PRINTS" id="PR00169">
    <property type="entry name" value="KCHANNEL"/>
</dbReference>
<evidence type="ECO:0000313" key="15">
    <source>
        <dbReference type="EMBL" id="AAB39750.1"/>
    </source>
</evidence>
<evidence type="ECO:0000256" key="2">
    <source>
        <dbReference type="ARBA" id="ARBA00022448"/>
    </source>
</evidence>
<evidence type="ECO:0000256" key="13">
    <source>
        <dbReference type="SAM" id="Phobius"/>
    </source>
</evidence>
<evidence type="ECO:0000256" key="11">
    <source>
        <dbReference type="ARBA" id="ARBA00023303"/>
    </source>
</evidence>
<dbReference type="Gene3D" id="3.30.710.10">
    <property type="entry name" value="Potassium Channel Kv1.1, Chain A"/>
    <property type="match status" value="1"/>
</dbReference>
<keyword evidence="10 13" id="KW-0472">Membrane</keyword>
<comment type="subcellular location">
    <subcellularLocation>
        <location evidence="1">Membrane</location>
        <topology evidence="1">Multi-pass membrane protein</topology>
    </subcellularLocation>
</comment>
<dbReference type="InterPro" id="IPR003131">
    <property type="entry name" value="T1-type_BTB"/>
</dbReference>
<feature type="transmembrane region" description="Helical" evidence="13">
    <location>
        <begin position="395"/>
        <end position="416"/>
    </location>
</feature>
<dbReference type="InterPro" id="IPR028325">
    <property type="entry name" value="VG_K_chnl"/>
</dbReference>
<keyword evidence="4 13" id="KW-0812">Transmembrane</keyword>
<feature type="transmembrane region" description="Helical" evidence="13">
    <location>
        <begin position="269"/>
        <end position="288"/>
    </location>
</feature>